<evidence type="ECO:0000256" key="4">
    <source>
        <dbReference type="ARBA" id="ARBA00022692"/>
    </source>
</evidence>
<dbReference type="NCBIfam" id="TIGR00350">
    <property type="entry name" value="lytR_cpsA_psr"/>
    <property type="match status" value="1"/>
</dbReference>
<comment type="caution">
    <text evidence="11">The sequence shown here is derived from an EMBL/GenBank/DDBJ whole genome shotgun (WGS) entry which is preliminary data.</text>
</comment>
<gene>
    <name evidence="9" type="primary">tagU</name>
    <name evidence="11" type="ORF">ACFPU1_01535</name>
</gene>
<dbReference type="Gene3D" id="3.40.630.190">
    <property type="entry name" value="LCP protein"/>
    <property type="match status" value="1"/>
</dbReference>
<keyword evidence="12" id="KW-1185">Reference proteome</keyword>
<protein>
    <recommendedName>
        <fullName evidence="9">Polyisoprenyl-teichoic acid--peptidoglycan teichoic acid transferase TagU</fullName>
        <ecNumber evidence="9">2.7.8.-</ecNumber>
    </recommendedName>
</protein>
<organism evidence="11 12">
    <name type="scientific">Thalassorhabdus alkalitolerans</name>
    <dbReference type="NCBI Taxonomy" id="2282697"/>
    <lineage>
        <taxon>Bacteria</taxon>
        <taxon>Bacillati</taxon>
        <taxon>Bacillota</taxon>
        <taxon>Bacilli</taxon>
        <taxon>Bacillales</taxon>
        <taxon>Bacillaceae</taxon>
        <taxon>Thalassorhabdus</taxon>
    </lineage>
</organism>
<feature type="topological domain" description="Extracellular" evidence="9">
    <location>
        <begin position="25"/>
        <end position="299"/>
    </location>
</feature>
<dbReference type="EMBL" id="JBHSOZ010000002">
    <property type="protein sequence ID" value="MFC5711456.1"/>
    <property type="molecule type" value="Genomic_DNA"/>
</dbReference>
<keyword evidence="7 9" id="KW-0472">Membrane</keyword>
<feature type="topological domain" description="Cytoplasmic" evidence="9">
    <location>
        <begin position="1"/>
        <end position="3"/>
    </location>
</feature>
<sequence>MKKLLIILFSLAGAVILAIGGYALYLYLSISNTADSMHEPLIRESNNLRDVDFSSQEPLSFLILGIDAEESTRGRSDTMIVLTVNPEEESMKMVSIPRDTRTEMVGRGNEDKINHAFAFGGPEMAMDTVENFLDIPIDYYVSINMDGFKDIVDAVDGVTVDNAFAFEQSGYDFSEGEIELDGDEALAYVRMRKNDPDGDFGRNTRQRQLVDAVIHEGAQISSVTKAGSILDALGNNVRTNLTFEEMRDLQSNYRQARHDLEEFEISGNGTRINGVYYLEVPEEERQRVSGELKDHLNVD</sequence>
<keyword evidence="6 9" id="KW-1133">Transmembrane helix</keyword>
<dbReference type="Proteomes" id="UP001596142">
    <property type="component" value="Unassembled WGS sequence"/>
</dbReference>
<evidence type="ECO:0000313" key="12">
    <source>
        <dbReference type="Proteomes" id="UP001596142"/>
    </source>
</evidence>
<evidence type="ECO:0000259" key="10">
    <source>
        <dbReference type="Pfam" id="PF03816"/>
    </source>
</evidence>
<dbReference type="RefSeq" id="WP_385937730.1">
    <property type="nucleotide sequence ID" value="NZ_JBHSOZ010000002.1"/>
</dbReference>
<evidence type="ECO:0000256" key="9">
    <source>
        <dbReference type="HAMAP-Rule" id="MF_01140"/>
    </source>
</evidence>
<keyword evidence="4 9" id="KW-0812">Transmembrane</keyword>
<comment type="function">
    <text evidence="9">May catalyze the final step in cell wall teichoic acid biosynthesis, the transfer of the anionic cell wall polymers (APs) from their lipid-linked precursor to the cell wall peptidoglycan (PG).</text>
</comment>
<evidence type="ECO:0000256" key="5">
    <source>
        <dbReference type="ARBA" id="ARBA00022968"/>
    </source>
</evidence>
<dbReference type="PANTHER" id="PTHR33392">
    <property type="entry name" value="POLYISOPRENYL-TEICHOIC ACID--PEPTIDOGLYCAN TEICHOIC ACID TRANSFERASE TAGU"/>
    <property type="match status" value="1"/>
</dbReference>
<dbReference type="InterPro" id="IPR050922">
    <property type="entry name" value="LytR/CpsA/Psr_CW_biosynth"/>
</dbReference>
<dbReference type="InterPro" id="IPR004474">
    <property type="entry name" value="LytR_CpsA_psr"/>
</dbReference>
<evidence type="ECO:0000256" key="6">
    <source>
        <dbReference type="ARBA" id="ARBA00022989"/>
    </source>
</evidence>
<evidence type="ECO:0000313" key="11">
    <source>
        <dbReference type="EMBL" id="MFC5711456.1"/>
    </source>
</evidence>
<dbReference type="EC" id="2.7.8.-" evidence="9"/>
<evidence type="ECO:0000256" key="7">
    <source>
        <dbReference type="ARBA" id="ARBA00023136"/>
    </source>
</evidence>
<dbReference type="HAMAP" id="MF_01140">
    <property type="entry name" value="TagU_transferase"/>
    <property type="match status" value="1"/>
</dbReference>
<evidence type="ECO:0000256" key="1">
    <source>
        <dbReference type="ARBA" id="ARBA00006068"/>
    </source>
</evidence>
<evidence type="ECO:0000256" key="3">
    <source>
        <dbReference type="ARBA" id="ARBA00022679"/>
    </source>
</evidence>
<feature type="domain" description="Cell envelope-related transcriptional attenuator" evidence="10">
    <location>
        <begin position="75"/>
        <end position="216"/>
    </location>
</feature>
<comment type="pathway">
    <text evidence="9">Cell wall biogenesis.</text>
</comment>
<dbReference type="Pfam" id="PF03816">
    <property type="entry name" value="LytR_cpsA_psr"/>
    <property type="match status" value="1"/>
</dbReference>
<reference evidence="12" key="1">
    <citation type="journal article" date="2019" name="Int. J. Syst. Evol. Microbiol.">
        <title>The Global Catalogue of Microorganisms (GCM) 10K type strain sequencing project: providing services to taxonomists for standard genome sequencing and annotation.</title>
        <authorList>
            <consortium name="The Broad Institute Genomics Platform"/>
            <consortium name="The Broad Institute Genome Sequencing Center for Infectious Disease"/>
            <person name="Wu L."/>
            <person name="Ma J."/>
        </authorList>
    </citation>
    <scope>NUCLEOTIDE SEQUENCE [LARGE SCALE GENOMIC DNA]</scope>
    <source>
        <strain evidence="12">CECT 7184</strain>
    </source>
</reference>
<evidence type="ECO:0000256" key="2">
    <source>
        <dbReference type="ARBA" id="ARBA00022475"/>
    </source>
</evidence>
<dbReference type="InterPro" id="IPR023734">
    <property type="entry name" value="TagU"/>
</dbReference>
<comment type="subcellular location">
    <subcellularLocation>
        <location evidence="9">Cell membrane</location>
        <topology evidence="9">Single-pass type II membrane protein</topology>
    </subcellularLocation>
</comment>
<keyword evidence="3 9" id="KW-0808">Transferase</keyword>
<keyword evidence="2 9" id="KW-1003">Cell membrane</keyword>
<comment type="similarity">
    <text evidence="1 9">Belongs to the LytR/CpsA/Psr (LCP) family.</text>
</comment>
<proteinExistence type="inferred from homology"/>
<evidence type="ECO:0000256" key="8">
    <source>
        <dbReference type="ARBA" id="ARBA00023316"/>
    </source>
</evidence>
<name>A0ABW0YIF9_9BACI</name>
<keyword evidence="5 9" id="KW-0735">Signal-anchor</keyword>
<keyword evidence="8 9" id="KW-0961">Cell wall biogenesis/degradation</keyword>
<accession>A0ABW0YIF9</accession>
<dbReference type="PANTHER" id="PTHR33392:SF6">
    <property type="entry name" value="POLYISOPRENYL-TEICHOIC ACID--PEPTIDOGLYCAN TEICHOIC ACID TRANSFERASE TAGU"/>
    <property type="match status" value="1"/>
</dbReference>